<dbReference type="AlphaFoldDB" id="W6Q6U1"/>
<dbReference type="OrthoDB" id="4368640at2759"/>
<evidence type="ECO:0000313" key="2">
    <source>
        <dbReference type="Proteomes" id="UP000030686"/>
    </source>
</evidence>
<keyword evidence="2" id="KW-1185">Reference proteome</keyword>
<sequence length="63" mass="7109">MPRTLVTEIAGESEESQSLREQPNKKVWILTKGSDTCRRFVGIRGLGKGKGLTLGCYVHWPRH</sequence>
<accession>W6Q6U1</accession>
<organism evidence="1 2">
    <name type="scientific">Penicillium roqueforti (strain FM164)</name>
    <dbReference type="NCBI Taxonomy" id="1365484"/>
    <lineage>
        <taxon>Eukaryota</taxon>
        <taxon>Fungi</taxon>
        <taxon>Dikarya</taxon>
        <taxon>Ascomycota</taxon>
        <taxon>Pezizomycotina</taxon>
        <taxon>Eurotiomycetes</taxon>
        <taxon>Eurotiomycetidae</taxon>
        <taxon>Eurotiales</taxon>
        <taxon>Aspergillaceae</taxon>
        <taxon>Penicillium</taxon>
    </lineage>
</organism>
<dbReference type="EMBL" id="HG792016">
    <property type="protein sequence ID" value="CDM32070.1"/>
    <property type="molecule type" value="Genomic_DNA"/>
</dbReference>
<gene>
    <name evidence="1" type="ORF">PROQFM164_S02g002221</name>
</gene>
<name>W6Q6U1_PENRF</name>
<reference evidence="1" key="1">
    <citation type="journal article" date="2014" name="Nat. Commun.">
        <title>Multiple recent horizontal transfers of a large genomic region in cheese making fungi.</title>
        <authorList>
            <person name="Cheeseman K."/>
            <person name="Ropars J."/>
            <person name="Renault P."/>
            <person name="Dupont J."/>
            <person name="Gouzy J."/>
            <person name="Branca A."/>
            <person name="Abraham A.L."/>
            <person name="Ceppi M."/>
            <person name="Conseiller E."/>
            <person name="Debuchy R."/>
            <person name="Malagnac F."/>
            <person name="Goarin A."/>
            <person name="Silar P."/>
            <person name="Lacoste S."/>
            <person name="Sallet E."/>
            <person name="Bensimon A."/>
            <person name="Giraud T."/>
            <person name="Brygoo Y."/>
        </authorList>
    </citation>
    <scope>NUCLEOTIDE SEQUENCE [LARGE SCALE GENOMIC DNA]</scope>
    <source>
        <strain evidence="1">FM164</strain>
    </source>
</reference>
<evidence type="ECO:0000313" key="1">
    <source>
        <dbReference type="EMBL" id="CDM32070.1"/>
    </source>
</evidence>
<dbReference type="STRING" id="1365484.W6Q6U1"/>
<dbReference type="Proteomes" id="UP000030686">
    <property type="component" value="Unassembled WGS sequence"/>
</dbReference>
<protein>
    <submittedName>
        <fullName evidence="1">Genomic scaffold, ProqFM164S02</fullName>
    </submittedName>
</protein>
<proteinExistence type="predicted"/>